<dbReference type="Proteomes" id="UP000050816">
    <property type="component" value="Unassembled WGS sequence"/>
</dbReference>
<keyword evidence="4" id="KW-0274">FAD</keyword>
<dbReference type="InterPro" id="IPR036188">
    <property type="entry name" value="FAD/NAD-bd_sf"/>
</dbReference>
<dbReference type="PATRIC" id="fig|1423760.3.peg.1016"/>
<evidence type="ECO:0000259" key="6">
    <source>
        <dbReference type="Pfam" id="PF07992"/>
    </source>
</evidence>
<dbReference type="EMBL" id="AZFK01000088">
    <property type="protein sequence ID" value="KRL87668.1"/>
    <property type="molecule type" value="Genomic_DNA"/>
</dbReference>
<reference evidence="7 8" key="1">
    <citation type="journal article" date="2015" name="Genome Announc.">
        <title>Expanding the biotechnology potential of lactobacilli through comparative genomics of 213 strains and associated genera.</title>
        <authorList>
            <person name="Sun Z."/>
            <person name="Harris H.M."/>
            <person name="McCann A."/>
            <person name="Guo C."/>
            <person name="Argimon S."/>
            <person name="Zhang W."/>
            <person name="Yang X."/>
            <person name="Jeffery I.B."/>
            <person name="Cooney J.C."/>
            <person name="Kagawa T.F."/>
            <person name="Liu W."/>
            <person name="Song Y."/>
            <person name="Salvetti E."/>
            <person name="Wrobel A."/>
            <person name="Rasinkangas P."/>
            <person name="Parkhill J."/>
            <person name="Rea M.C."/>
            <person name="O'Sullivan O."/>
            <person name="Ritari J."/>
            <person name="Douillard F.P."/>
            <person name="Paul Ross R."/>
            <person name="Yang R."/>
            <person name="Briner A.E."/>
            <person name="Felis G.E."/>
            <person name="de Vos W.M."/>
            <person name="Barrangou R."/>
            <person name="Klaenhammer T.R."/>
            <person name="Caufield P.W."/>
            <person name="Cui Y."/>
            <person name="Zhang H."/>
            <person name="O'Toole P.W."/>
        </authorList>
    </citation>
    <scope>NUCLEOTIDE SEQUENCE [LARGE SCALE GENOMIC DNA]</scope>
    <source>
        <strain evidence="7 8">DSM 15946</strain>
    </source>
</reference>
<evidence type="ECO:0000256" key="1">
    <source>
        <dbReference type="ARBA" id="ARBA00001974"/>
    </source>
</evidence>
<dbReference type="InterPro" id="IPR051169">
    <property type="entry name" value="NADH-Q_oxidoreductase"/>
</dbReference>
<gene>
    <name evidence="7" type="ORF">FC43_GL000983</name>
</gene>
<dbReference type="InterPro" id="IPR023753">
    <property type="entry name" value="FAD/NAD-binding_dom"/>
</dbReference>
<name>A0A0R1U4J2_9LACO</name>
<comment type="similarity">
    <text evidence="2">Belongs to the NADH dehydrogenase family.</text>
</comment>
<dbReference type="RefSeq" id="WP_056955632.1">
    <property type="nucleotide sequence ID" value="NZ_AZFK01000088.1"/>
</dbReference>
<evidence type="ECO:0000256" key="4">
    <source>
        <dbReference type="ARBA" id="ARBA00022827"/>
    </source>
</evidence>
<sequence>MKQVVVLGAGYAGLKTVHELQKKADGSFKITLVNKNSYHYEATDLHEVAAGTEPKEKITYDVADIVDPKVTTFIQDEVVAFDPAAKTVDLKNHDQLSYDYLVVALGFISETFGINGAEENALPMTTVDEAEAIHAHLLKVMDEYKQNPDPDALNIIIAGAGFTGIELAGALADGRKEYAEHAGVNPSDIKISMLDAGTRLLPMFSDELAEYGVNLVKSLGVDIITDARVQEVAPGKTIYVFGKDEEQTPHELTAKTIIWTTGVSGSPLVDAAGLKARRGRVIPTEHLTDADHDDLYIIGDVAAVMPPDGQRPYPTTAQIALAMGKYTAADLANVLKTGSHLSEGFVYKSLGTVASVGNTRAFGVAMGRETKGYLASATKKMIANESLYRIGGLKEVFKKGRFDLYH</sequence>
<comment type="cofactor">
    <cofactor evidence="1">
        <name>FAD</name>
        <dbReference type="ChEBI" id="CHEBI:57692"/>
    </cofactor>
</comment>
<dbReference type="GO" id="GO:0003955">
    <property type="term" value="F:NAD(P)H dehydrogenase (quinone) activity"/>
    <property type="evidence" value="ECO:0007669"/>
    <property type="project" value="TreeGrafter"/>
</dbReference>
<evidence type="ECO:0000256" key="2">
    <source>
        <dbReference type="ARBA" id="ARBA00005272"/>
    </source>
</evidence>
<organism evidence="7 8">
    <name type="scientific">Limosilactobacillus ingluviei DSM 15946</name>
    <dbReference type="NCBI Taxonomy" id="1423760"/>
    <lineage>
        <taxon>Bacteria</taxon>
        <taxon>Bacillati</taxon>
        <taxon>Bacillota</taxon>
        <taxon>Bacilli</taxon>
        <taxon>Lactobacillales</taxon>
        <taxon>Lactobacillaceae</taxon>
        <taxon>Limosilactobacillus</taxon>
    </lineage>
</organism>
<dbReference type="PRINTS" id="PR00411">
    <property type="entry name" value="PNDRDTASEI"/>
</dbReference>
<protein>
    <submittedName>
        <fullName evidence="7">NADH dehydrogenase</fullName>
    </submittedName>
</protein>
<comment type="caution">
    <text evidence="7">The sequence shown here is derived from an EMBL/GenBank/DDBJ whole genome shotgun (WGS) entry which is preliminary data.</text>
</comment>
<accession>A0A0R1U4J2</accession>
<evidence type="ECO:0000313" key="7">
    <source>
        <dbReference type="EMBL" id="KRL87668.1"/>
    </source>
</evidence>
<dbReference type="SUPFAM" id="SSF51905">
    <property type="entry name" value="FAD/NAD(P)-binding domain"/>
    <property type="match status" value="2"/>
</dbReference>
<dbReference type="GO" id="GO:0019646">
    <property type="term" value="P:aerobic electron transport chain"/>
    <property type="evidence" value="ECO:0007669"/>
    <property type="project" value="TreeGrafter"/>
</dbReference>
<keyword evidence="3" id="KW-0285">Flavoprotein</keyword>
<keyword evidence="5" id="KW-0560">Oxidoreductase</keyword>
<dbReference type="PANTHER" id="PTHR42913">
    <property type="entry name" value="APOPTOSIS-INDUCING FACTOR 1"/>
    <property type="match status" value="1"/>
</dbReference>
<proteinExistence type="inferred from homology"/>
<feature type="domain" description="FAD/NAD(P)-binding" evidence="6">
    <location>
        <begin position="2"/>
        <end position="324"/>
    </location>
</feature>
<dbReference type="PANTHER" id="PTHR42913:SF3">
    <property type="entry name" value="64 KDA MITOCHONDRIAL NADH DEHYDROGENASE (EUROFUNG)"/>
    <property type="match status" value="1"/>
</dbReference>
<dbReference type="Gene3D" id="3.50.50.100">
    <property type="match status" value="1"/>
</dbReference>
<evidence type="ECO:0000313" key="8">
    <source>
        <dbReference type="Proteomes" id="UP000050816"/>
    </source>
</evidence>
<evidence type="ECO:0000256" key="3">
    <source>
        <dbReference type="ARBA" id="ARBA00022630"/>
    </source>
</evidence>
<dbReference type="AlphaFoldDB" id="A0A0R1U4J2"/>
<evidence type="ECO:0000256" key="5">
    <source>
        <dbReference type="ARBA" id="ARBA00023002"/>
    </source>
</evidence>
<dbReference type="PRINTS" id="PR00368">
    <property type="entry name" value="FADPNR"/>
</dbReference>
<dbReference type="Pfam" id="PF07992">
    <property type="entry name" value="Pyr_redox_2"/>
    <property type="match status" value="1"/>
</dbReference>